<feature type="compositionally biased region" description="Pro residues" evidence="10">
    <location>
        <begin position="99"/>
        <end position="109"/>
    </location>
</feature>
<keyword evidence="6 9" id="KW-0539">Nucleus</keyword>
<comment type="subunit">
    <text evidence="8">Component of the U1 snRNP. The U1 snRNP is composed of the U1 snRNA and the 7 core Sm proteins SNRPB, SNRPD1, SNRPD2, SNRPD3, SNRPE, SNRPF and SNRPG that assemble in a heptameric protein ring on the Sm site of the small nuclear RNA to form the core snRNP, and at least 3 U1 snRNP-specific proteins SNRNP70/U1-70K, SNRPA/U1-A and SNRPC/U1-C. SNRPC/U1-C interacts with U1 snRNA and the 5' splice-site region of the pre-mRNA. Interacts (via N-terminus) with TIA1 (via C-terminus); thereby promoting spliceosomal U1 snRNP recruitment to 5' splice sites.</text>
</comment>
<evidence type="ECO:0000256" key="7">
    <source>
        <dbReference type="ARBA" id="ARBA00023274"/>
    </source>
</evidence>
<comment type="similarity">
    <text evidence="9">Belongs to the U1 small nuclear ribonucleoprotein C family.</text>
</comment>
<dbReference type="GO" id="GO:0000395">
    <property type="term" value="P:mRNA 5'-splice site recognition"/>
    <property type="evidence" value="ECO:0007669"/>
    <property type="project" value="InterPro"/>
</dbReference>
<reference evidence="12 13" key="1">
    <citation type="submission" date="2016-04" db="EMBL/GenBank/DDBJ databases">
        <title>The genome of Intoshia linei affirms orthonectids as highly simplified spiralians.</title>
        <authorList>
            <person name="Mikhailov K.V."/>
            <person name="Slusarev G.S."/>
            <person name="Nikitin M.A."/>
            <person name="Logacheva M.D."/>
            <person name="Penin A."/>
            <person name="Aleoshin V."/>
            <person name="Panchin Y.V."/>
        </authorList>
    </citation>
    <scope>NUCLEOTIDE SEQUENCE [LARGE SCALE GENOMIC DNA]</scope>
    <source>
        <strain evidence="12">Intl2013</strain>
        <tissue evidence="12">Whole animal</tissue>
    </source>
</reference>
<dbReference type="Pfam" id="PF06220">
    <property type="entry name" value="zf-U1"/>
    <property type="match status" value="1"/>
</dbReference>
<keyword evidence="2" id="KW-0479">Metal-binding</keyword>
<evidence type="ECO:0000256" key="10">
    <source>
        <dbReference type="SAM" id="MobiDB-lite"/>
    </source>
</evidence>
<evidence type="ECO:0000256" key="6">
    <source>
        <dbReference type="ARBA" id="ARBA00023242"/>
    </source>
</evidence>
<evidence type="ECO:0000313" key="12">
    <source>
        <dbReference type="EMBL" id="OAF67820.1"/>
    </source>
</evidence>
<dbReference type="Proteomes" id="UP000078046">
    <property type="component" value="Unassembled WGS sequence"/>
</dbReference>
<evidence type="ECO:0000256" key="2">
    <source>
        <dbReference type="ARBA" id="ARBA00022723"/>
    </source>
</evidence>
<organism evidence="12 13">
    <name type="scientific">Intoshia linei</name>
    <dbReference type="NCBI Taxonomy" id="1819745"/>
    <lineage>
        <taxon>Eukaryota</taxon>
        <taxon>Metazoa</taxon>
        <taxon>Spiralia</taxon>
        <taxon>Lophotrochozoa</taxon>
        <taxon>Mesozoa</taxon>
        <taxon>Orthonectida</taxon>
        <taxon>Rhopaluridae</taxon>
        <taxon>Intoshia</taxon>
    </lineage>
</organism>
<dbReference type="GO" id="GO:0008270">
    <property type="term" value="F:zinc ion binding"/>
    <property type="evidence" value="ECO:0007669"/>
    <property type="project" value="UniProtKB-KW"/>
</dbReference>
<protein>
    <recommendedName>
        <fullName evidence="9">U1 small nuclear ribonucleoprotein C</fullName>
        <shortName evidence="9">U1 snRNP C</shortName>
        <shortName evidence="9">U1-C</shortName>
        <shortName evidence="9">U1C</shortName>
    </recommendedName>
</protein>
<feature type="domain" description="Matrin-type" evidence="11">
    <location>
        <begin position="4"/>
        <end position="36"/>
    </location>
</feature>
<comment type="subcellular location">
    <subcellularLocation>
        <location evidence="1 9">Nucleus</location>
    </subcellularLocation>
</comment>
<keyword evidence="5 9" id="KW-0694">RNA-binding</keyword>
<gene>
    <name evidence="12" type="ORF">A3Q56_04456</name>
</gene>
<dbReference type="SMART" id="SM00451">
    <property type="entry name" value="ZnF_U1"/>
    <property type="match status" value="1"/>
</dbReference>
<evidence type="ECO:0000256" key="5">
    <source>
        <dbReference type="ARBA" id="ARBA00022884"/>
    </source>
</evidence>
<dbReference type="InterPro" id="IPR003604">
    <property type="entry name" value="Matrin/U1-like-C_Znf_C2H2"/>
</dbReference>
<dbReference type="InterPro" id="IPR036236">
    <property type="entry name" value="Znf_C2H2_sf"/>
</dbReference>
<keyword evidence="3" id="KW-0863">Zinc-finger</keyword>
<dbReference type="GO" id="GO:0030627">
    <property type="term" value="F:pre-mRNA 5'-splice site binding"/>
    <property type="evidence" value="ECO:0007669"/>
    <property type="project" value="InterPro"/>
</dbReference>
<dbReference type="InterPro" id="IPR017340">
    <property type="entry name" value="U1_snRNP-C"/>
</dbReference>
<keyword evidence="13" id="KW-1185">Reference proteome</keyword>
<dbReference type="PIRSF" id="PIRSF037969">
    <property type="entry name" value="U1_snRNP-C"/>
    <property type="match status" value="1"/>
</dbReference>
<feature type="compositionally biased region" description="Polar residues" evidence="10">
    <location>
        <begin position="86"/>
        <end position="97"/>
    </location>
</feature>
<dbReference type="Gene3D" id="3.30.160.60">
    <property type="entry name" value="Classic Zinc Finger"/>
    <property type="match status" value="1"/>
</dbReference>
<sequence length="133" mass="15036">MPKYYCDYCSTHLTHDSRSVRRTHNTGRKHCDNVREYYRRWFDSRIQEMIDRTTAVYESNIAVQNSTYVPPGGFMPPPFMPPSMPNNQLPPALSNQIPPSGPPNLNAPPPIFNTMPVNLCVPPPIANPNGPTK</sequence>
<dbReference type="EMBL" id="LWCA01000567">
    <property type="protein sequence ID" value="OAF67820.1"/>
    <property type="molecule type" value="Genomic_DNA"/>
</dbReference>
<evidence type="ECO:0000313" key="13">
    <source>
        <dbReference type="Proteomes" id="UP000078046"/>
    </source>
</evidence>
<dbReference type="SUPFAM" id="SSF57667">
    <property type="entry name" value="beta-beta-alpha zinc fingers"/>
    <property type="match status" value="1"/>
</dbReference>
<evidence type="ECO:0000259" key="11">
    <source>
        <dbReference type="PROSITE" id="PS50171"/>
    </source>
</evidence>
<dbReference type="AlphaFoldDB" id="A0A177B123"/>
<evidence type="ECO:0000256" key="4">
    <source>
        <dbReference type="ARBA" id="ARBA00022833"/>
    </source>
</evidence>
<evidence type="ECO:0000256" key="9">
    <source>
        <dbReference type="PIRNR" id="PIRNR037969"/>
    </source>
</evidence>
<name>A0A177B123_9BILA</name>
<dbReference type="PANTHER" id="PTHR31148:SF1">
    <property type="entry name" value="U1 SMALL NUCLEAR RIBONUCLEOPROTEIN C"/>
    <property type="match status" value="1"/>
</dbReference>
<comment type="caution">
    <text evidence="12">The sequence shown here is derived from an EMBL/GenBank/DDBJ whole genome shotgun (WGS) entry which is preliminary data.</text>
</comment>
<dbReference type="GO" id="GO:0005685">
    <property type="term" value="C:U1 snRNP"/>
    <property type="evidence" value="ECO:0007669"/>
    <property type="project" value="InterPro"/>
</dbReference>
<dbReference type="PANTHER" id="PTHR31148">
    <property type="entry name" value="U1 SMALL NUCLEAR RIBONUCLEOPROTEIN C"/>
    <property type="match status" value="1"/>
</dbReference>
<accession>A0A177B123</accession>
<feature type="region of interest" description="Disordered" evidence="10">
    <location>
        <begin position="79"/>
        <end position="109"/>
    </location>
</feature>
<evidence type="ECO:0000256" key="1">
    <source>
        <dbReference type="ARBA" id="ARBA00004123"/>
    </source>
</evidence>
<keyword evidence="4" id="KW-0862">Zinc</keyword>
<dbReference type="InterPro" id="IPR013085">
    <property type="entry name" value="U1-CZ_Znf_C2H2"/>
</dbReference>
<dbReference type="OrthoDB" id="76567at2759"/>
<proteinExistence type="inferred from homology"/>
<keyword evidence="7 9" id="KW-0687">Ribonucleoprotein</keyword>
<comment type="function">
    <text evidence="9">Component of the U1 snRNP, which is essential for recognition of the pre-mRNA 5' splice-site and the subsequent assembly of the spliceosome. U1-C is directly involved in initial 5' splice-site recognition for both constitutive and regulated alternative splicing. The interaction with the 5' splice-site seems to precede base-pairing between the pre-mRNA and the U1 snRNA.</text>
</comment>
<evidence type="ECO:0000256" key="3">
    <source>
        <dbReference type="ARBA" id="ARBA00022771"/>
    </source>
</evidence>
<dbReference type="PROSITE" id="PS50171">
    <property type="entry name" value="ZF_MATRIN"/>
    <property type="match status" value="1"/>
</dbReference>
<evidence type="ECO:0000256" key="8">
    <source>
        <dbReference type="ARBA" id="ARBA00046357"/>
    </source>
</evidence>
<dbReference type="InterPro" id="IPR000690">
    <property type="entry name" value="Matrin/U1-C_Znf_C2H2"/>
</dbReference>